<reference evidence="11" key="1">
    <citation type="submission" date="2025-08" db="UniProtKB">
        <authorList>
            <consortium name="RefSeq"/>
        </authorList>
    </citation>
    <scope>IDENTIFICATION</scope>
    <source>
        <tissue evidence="11">Muscle</tissue>
    </source>
</reference>
<comment type="subcellular location">
    <subcellularLocation>
        <location evidence="1">Nucleus inner membrane</location>
        <topology evidence="1">Multi-pass membrane protein</topology>
        <orientation evidence="1">Nucleoplasmic side</orientation>
    </subcellularLocation>
</comment>
<evidence type="ECO:0000256" key="3">
    <source>
        <dbReference type="ARBA" id="ARBA00022692"/>
    </source>
</evidence>
<evidence type="ECO:0000256" key="9">
    <source>
        <dbReference type="SAM" id="SignalP"/>
    </source>
</evidence>
<keyword evidence="7" id="KW-0539">Nucleus</keyword>
<evidence type="ECO:0000256" key="8">
    <source>
        <dbReference type="SAM" id="Phobius"/>
    </source>
</evidence>
<comment type="similarity">
    <text evidence="2">Belongs to the NEMP family.</text>
</comment>
<dbReference type="GeneID" id="106473321"/>
<dbReference type="Pfam" id="PF10225">
    <property type="entry name" value="NEMP"/>
    <property type="match status" value="1"/>
</dbReference>
<keyword evidence="6 8" id="KW-0472">Membrane</keyword>
<keyword evidence="5 8" id="KW-1133">Transmembrane helix</keyword>
<gene>
    <name evidence="11" type="primary">LOC106473321</name>
</gene>
<evidence type="ECO:0000256" key="1">
    <source>
        <dbReference type="ARBA" id="ARBA00004575"/>
    </source>
</evidence>
<feature type="transmembrane region" description="Helical" evidence="8">
    <location>
        <begin position="198"/>
        <end position="219"/>
    </location>
</feature>
<dbReference type="PANTHER" id="PTHR13598">
    <property type="entry name" value="AT07567P-RELATED"/>
    <property type="match status" value="1"/>
</dbReference>
<evidence type="ECO:0000256" key="4">
    <source>
        <dbReference type="ARBA" id="ARBA00022729"/>
    </source>
</evidence>
<dbReference type="Proteomes" id="UP000694941">
    <property type="component" value="Unplaced"/>
</dbReference>
<dbReference type="InterPro" id="IPR019358">
    <property type="entry name" value="NEMP_fam"/>
</dbReference>
<evidence type="ECO:0000256" key="5">
    <source>
        <dbReference type="ARBA" id="ARBA00022989"/>
    </source>
</evidence>
<sequence length="413" mass="47686">MNYTFTFNFSILLSAVLFLTVCSCLDNSNTDIDYVVRELKEGKSLKGPINELDVYCYPAGSRLLYALWKSVYVELKVIPDNYLLLLAENQSEVVRLYKEQRGSWLPLLPWRQTFITLPAFDSYCFGIATKDEYELQLFVRYVNYWRVLQLVGGLFVFFSAPSFSRNVFFFYATGVSFGVVASLLIIVFVLSRFVPKKAGAYTVMLFGWSLVLYSLQLVWDNIRDITQKYHVFLLGYVTVASLISFAACYRYGPVTDYRSLNLIQWTIQLVALMSIFYSSELREASTAIIIVVLVFYNIPKSWIAKLKRFGWRHKFPPKVKLLTEAEYIQQANEETRKALEALRAYCESPNCSAWKLTCRLKDPVRFARFIEGESHLSDQEILEYDSDSFYAGLSGMITEDEDSEEELVSYSPN</sequence>
<feature type="transmembrane region" description="Helical" evidence="8">
    <location>
        <begin position="168"/>
        <end position="191"/>
    </location>
</feature>
<organism evidence="10 11">
    <name type="scientific">Limulus polyphemus</name>
    <name type="common">Atlantic horseshoe crab</name>
    <dbReference type="NCBI Taxonomy" id="6850"/>
    <lineage>
        <taxon>Eukaryota</taxon>
        <taxon>Metazoa</taxon>
        <taxon>Ecdysozoa</taxon>
        <taxon>Arthropoda</taxon>
        <taxon>Chelicerata</taxon>
        <taxon>Merostomata</taxon>
        <taxon>Xiphosura</taxon>
        <taxon>Limulidae</taxon>
        <taxon>Limulus</taxon>
    </lineage>
</organism>
<feature type="chain" id="PRO_5046611220" evidence="9">
    <location>
        <begin position="25"/>
        <end position="413"/>
    </location>
</feature>
<evidence type="ECO:0000313" key="11">
    <source>
        <dbReference type="RefSeq" id="XP_022257485.1"/>
    </source>
</evidence>
<dbReference type="RefSeq" id="XP_022257485.1">
    <property type="nucleotide sequence ID" value="XM_022401777.1"/>
</dbReference>
<keyword evidence="3 8" id="KW-0812">Transmembrane</keyword>
<feature type="signal peptide" evidence="9">
    <location>
        <begin position="1"/>
        <end position="24"/>
    </location>
</feature>
<evidence type="ECO:0000256" key="6">
    <source>
        <dbReference type="ARBA" id="ARBA00023136"/>
    </source>
</evidence>
<dbReference type="PANTHER" id="PTHR13598:SF1">
    <property type="entry name" value="AT07567P-RELATED"/>
    <property type="match status" value="1"/>
</dbReference>
<evidence type="ECO:0000256" key="2">
    <source>
        <dbReference type="ARBA" id="ARBA00005748"/>
    </source>
</evidence>
<name>A0ABM1TNM9_LIMPO</name>
<keyword evidence="10" id="KW-1185">Reference proteome</keyword>
<feature type="transmembrane region" description="Helical" evidence="8">
    <location>
        <begin position="259"/>
        <end position="278"/>
    </location>
</feature>
<evidence type="ECO:0000256" key="7">
    <source>
        <dbReference type="ARBA" id="ARBA00023242"/>
    </source>
</evidence>
<evidence type="ECO:0000313" key="10">
    <source>
        <dbReference type="Proteomes" id="UP000694941"/>
    </source>
</evidence>
<proteinExistence type="inferred from homology"/>
<protein>
    <submittedName>
        <fullName evidence="11">Nuclear envelope integral membrane protein 1-like</fullName>
    </submittedName>
</protein>
<feature type="transmembrane region" description="Helical" evidence="8">
    <location>
        <begin position="231"/>
        <end position="252"/>
    </location>
</feature>
<feature type="transmembrane region" description="Helical" evidence="8">
    <location>
        <begin position="284"/>
        <end position="303"/>
    </location>
</feature>
<keyword evidence="4 9" id="KW-0732">Signal</keyword>
<accession>A0ABM1TNM9</accession>